<keyword evidence="4 7" id="KW-1133">Transmembrane helix</keyword>
<dbReference type="InParanoid" id="I7LVV6"/>
<dbReference type="SUPFAM" id="SSF103473">
    <property type="entry name" value="MFS general substrate transporter"/>
    <property type="match status" value="1"/>
</dbReference>
<dbReference type="eggNOG" id="KOG2504">
    <property type="taxonomic scope" value="Eukaryota"/>
</dbReference>
<dbReference type="InterPro" id="IPR011701">
    <property type="entry name" value="MFS"/>
</dbReference>
<feature type="transmembrane region" description="Helical" evidence="7">
    <location>
        <begin position="102"/>
        <end position="121"/>
    </location>
</feature>
<evidence type="ECO:0000256" key="1">
    <source>
        <dbReference type="ARBA" id="ARBA00004141"/>
    </source>
</evidence>
<protein>
    <submittedName>
        <fullName evidence="8">Oxalate/formate antiporter family transporter</fullName>
    </submittedName>
</protein>
<dbReference type="GO" id="GO:0016020">
    <property type="term" value="C:membrane"/>
    <property type="evidence" value="ECO:0007669"/>
    <property type="project" value="UniProtKB-SubCell"/>
</dbReference>
<dbReference type="PANTHER" id="PTHR43385">
    <property type="entry name" value="RIBOFLAVIN TRANSPORTER RIBJ"/>
    <property type="match status" value="1"/>
</dbReference>
<evidence type="ECO:0000256" key="5">
    <source>
        <dbReference type="ARBA" id="ARBA00023136"/>
    </source>
</evidence>
<evidence type="ECO:0000256" key="2">
    <source>
        <dbReference type="ARBA" id="ARBA00022448"/>
    </source>
</evidence>
<evidence type="ECO:0000313" key="8">
    <source>
        <dbReference type="EMBL" id="EAR99903.1"/>
    </source>
</evidence>
<feature type="transmembrane region" description="Helical" evidence="7">
    <location>
        <begin position="421"/>
        <end position="443"/>
    </location>
</feature>
<feature type="coiled-coil region" evidence="6">
    <location>
        <begin position="276"/>
        <end position="343"/>
    </location>
</feature>
<dbReference type="OMA" id="FILISHY"/>
<dbReference type="GeneID" id="7835897"/>
<reference evidence="9" key="1">
    <citation type="journal article" date="2006" name="PLoS Biol.">
        <title>Macronuclear genome sequence of the ciliate Tetrahymena thermophila, a model eukaryote.</title>
        <authorList>
            <person name="Eisen J.A."/>
            <person name="Coyne R.S."/>
            <person name="Wu M."/>
            <person name="Wu D."/>
            <person name="Thiagarajan M."/>
            <person name="Wortman J.R."/>
            <person name="Badger J.H."/>
            <person name="Ren Q."/>
            <person name="Amedeo P."/>
            <person name="Jones K.M."/>
            <person name="Tallon L.J."/>
            <person name="Delcher A.L."/>
            <person name="Salzberg S.L."/>
            <person name="Silva J.C."/>
            <person name="Haas B.J."/>
            <person name="Majoros W.H."/>
            <person name="Farzad M."/>
            <person name="Carlton J.M."/>
            <person name="Smith R.K. Jr."/>
            <person name="Garg J."/>
            <person name="Pearlman R.E."/>
            <person name="Karrer K.M."/>
            <person name="Sun L."/>
            <person name="Manning G."/>
            <person name="Elde N.C."/>
            <person name="Turkewitz A.P."/>
            <person name="Asai D.J."/>
            <person name="Wilkes D.E."/>
            <person name="Wang Y."/>
            <person name="Cai H."/>
            <person name="Collins K."/>
            <person name="Stewart B.A."/>
            <person name="Lee S.R."/>
            <person name="Wilamowska K."/>
            <person name="Weinberg Z."/>
            <person name="Ruzzo W.L."/>
            <person name="Wloga D."/>
            <person name="Gaertig J."/>
            <person name="Frankel J."/>
            <person name="Tsao C.-C."/>
            <person name="Gorovsky M.A."/>
            <person name="Keeling P.J."/>
            <person name="Waller R.F."/>
            <person name="Patron N.J."/>
            <person name="Cherry J.M."/>
            <person name="Stover N.A."/>
            <person name="Krieger C.J."/>
            <person name="del Toro C."/>
            <person name="Ryder H.F."/>
            <person name="Williamson S.C."/>
            <person name="Barbeau R.A."/>
            <person name="Hamilton E.P."/>
            <person name="Orias E."/>
        </authorList>
    </citation>
    <scope>NUCLEOTIDE SEQUENCE [LARGE SCALE GENOMIC DNA]</scope>
    <source>
        <strain evidence="9">SB210</strain>
    </source>
</reference>
<evidence type="ECO:0000256" key="7">
    <source>
        <dbReference type="SAM" id="Phobius"/>
    </source>
</evidence>
<sequence>MLVINLMYLYSQEIKIHKSVNQILLLSNQKSIERNQEKKKHLKLQRNYLLMALNLDQKSYITIAGSIIVHLVLGTIYLWGVITVYITSYFRTKDNPDLTLKQAGVVFPIMMFSVATGIPLGMKLIKKTARTRIVCFILTTLASACIFIASWQTQFGVFVIFYSLFFGVLDGASMSITLYIGLLYYPKKRGLISGLILVGYGLASLIYSQVFFQIVNKQNLQPIKAGNGESYFMGDAESVAQKVPEALRWLSLAYLLQMWLGSMLLIDHPSQTEMLLKQQNAKKEEMQKGQEQKQSQLKLNTLVVKVPQNNDDENKIGQLSKQIQNSEQNANQLVENQQTETNQNENINLLQIKSNQEINYKSDNKIEENKGTVICITESTNKIPRDVQIQIQDESKIIEDEIEYYKKLGCPNFSTAIKTKYFYFVVLTSFLTGSIGLCISGNYKTYGKEYISDDAFLTLIGSLSGITNGLTRPFWSALLDKYKFKDCYAAVCIVQIILCVTFQFAVKHDAFYLFWVVITMGTFGGTFGMLLALCAQFFGTTVGSEVYGIVWYGYAGANFLQFALVALVKDSIGFPGIFYIFAGMNGLSLIWLRLMNYQPNWKPYYEKIKEMEHAKKQKQIEISNSHQKNT</sequence>
<dbReference type="InterPro" id="IPR052983">
    <property type="entry name" value="MFS_Riboflavin_Transporter"/>
</dbReference>
<dbReference type="PANTHER" id="PTHR43385:SF1">
    <property type="entry name" value="RIBOFLAVIN TRANSPORTER RIBJ"/>
    <property type="match status" value="1"/>
</dbReference>
<evidence type="ECO:0000256" key="6">
    <source>
        <dbReference type="SAM" id="Coils"/>
    </source>
</evidence>
<feature type="transmembrane region" description="Helical" evidence="7">
    <location>
        <begin position="512"/>
        <end position="534"/>
    </location>
</feature>
<organism evidence="8 9">
    <name type="scientific">Tetrahymena thermophila (strain SB210)</name>
    <dbReference type="NCBI Taxonomy" id="312017"/>
    <lineage>
        <taxon>Eukaryota</taxon>
        <taxon>Sar</taxon>
        <taxon>Alveolata</taxon>
        <taxon>Ciliophora</taxon>
        <taxon>Intramacronucleata</taxon>
        <taxon>Oligohymenophorea</taxon>
        <taxon>Hymenostomatida</taxon>
        <taxon>Tetrahymenina</taxon>
        <taxon>Tetrahymenidae</taxon>
        <taxon>Tetrahymena</taxon>
    </lineage>
</organism>
<keyword evidence="2" id="KW-0813">Transport</keyword>
<dbReference type="RefSeq" id="XP_001020148.1">
    <property type="nucleotide sequence ID" value="XM_001020148.3"/>
</dbReference>
<dbReference type="Gene3D" id="1.20.1250.20">
    <property type="entry name" value="MFS general substrate transporter like domains"/>
    <property type="match status" value="2"/>
</dbReference>
<gene>
    <name evidence="8" type="ORF">TTHERM_00663820</name>
</gene>
<dbReference type="FunCoup" id="I7LVV6">
    <property type="interactions" value="2"/>
</dbReference>
<name>I7LVV6_TETTS</name>
<comment type="subcellular location">
    <subcellularLocation>
        <location evidence="1">Membrane</location>
        <topology evidence="1">Multi-pass membrane protein</topology>
    </subcellularLocation>
</comment>
<proteinExistence type="predicted"/>
<feature type="transmembrane region" description="Helical" evidence="7">
    <location>
        <begin position="133"/>
        <end position="151"/>
    </location>
</feature>
<feature type="transmembrane region" description="Helical" evidence="7">
    <location>
        <begin position="572"/>
        <end position="592"/>
    </location>
</feature>
<keyword evidence="3 7" id="KW-0812">Transmembrane</keyword>
<feature type="transmembrane region" description="Helical" evidence="7">
    <location>
        <begin position="60"/>
        <end position="82"/>
    </location>
</feature>
<keyword evidence="9" id="KW-1185">Reference proteome</keyword>
<evidence type="ECO:0000256" key="4">
    <source>
        <dbReference type="ARBA" id="ARBA00022989"/>
    </source>
</evidence>
<dbReference type="AlphaFoldDB" id="I7LVV6"/>
<dbReference type="HOGENOM" id="CLU_001265_59_6_1"/>
<dbReference type="OrthoDB" id="410267at2759"/>
<dbReference type="EMBL" id="GG662634">
    <property type="protein sequence ID" value="EAR99903.1"/>
    <property type="molecule type" value="Genomic_DNA"/>
</dbReference>
<dbReference type="KEGG" id="tet:TTHERM_00663820"/>
<dbReference type="Pfam" id="PF07690">
    <property type="entry name" value="MFS_1"/>
    <property type="match status" value="2"/>
</dbReference>
<keyword evidence="5 7" id="KW-0472">Membrane</keyword>
<accession>I7LVV6</accession>
<evidence type="ECO:0000313" key="9">
    <source>
        <dbReference type="Proteomes" id="UP000009168"/>
    </source>
</evidence>
<dbReference type="Proteomes" id="UP000009168">
    <property type="component" value="Unassembled WGS sequence"/>
</dbReference>
<evidence type="ECO:0000256" key="3">
    <source>
        <dbReference type="ARBA" id="ARBA00022692"/>
    </source>
</evidence>
<feature type="transmembrane region" description="Helical" evidence="7">
    <location>
        <begin position="546"/>
        <end position="566"/>
    </location>
</feature>
<feature type="transmembrane region" description="Helical" evidence="7">
    <location>
        <begin position="191"/>
        <end position="212"/>
    </location>
</feature>
<feature type="transmembrane region" description="Helical" evidence="7">
    <location>
        <begin position="487"/>
        <end position="506"/>
    </location>
</feature>
<dbReference type="GO" id="GO:0022857">
    <property type="term" value="F:transmembrane transporter activity"/>
    <property type="evidence" value="ECO:0007669"/>
    <property type="project" value="InterPro"/>
</dbReference>
<dbReference type="InterPro" id="IPR036259">
    <property type="entry name" value="MFS_trans_sf"/>
</dbReference>
<keyword evidence="6" id="KW-0175">Coiled coil</keyword>
<feature type="transmembrane region" description="Helical" evidence="7">
    <location>
        <begin position="157"/>
        <end position="184"/>
    </location>
</feature>